<protein>
    <submittedName>
        <fullName evidence="3">Uncharacterized protein</fullName>
    </submittedName>
</protein>
<dbReference type="EMBL" id="MDYM01000011">
    <property type="protein sequence ID" value="OQD62722.1"/>
    <property type="molecule type" value="Genomic_DNA"/>
</dbReference>
<evidence type="ECO:0000313" key="4">
    <source>
        <dbReference type="Proteomes" id="UP000191408"/>
    </source>
</evidence>
<evidence type="ECO:0000256" key="2">
    <source>
        <dbReference type="SAM" id="MobiDB-lite"/>
    </source>
</evidence>
<gene>
    <name evidence="3" type="ORF">PENPOL_c011G07130</name>
</gene>
<feature type="coiled-coil region" evidence="1">
    <location>
        <begin position="58"/>
        <end position="85"/>
    </location>
</feature>
<keyword evidence="4" id="KW-1185">Reference proteome</keyword>
<evidence type="ECO:0000256" key="1">
    <source>
        <dbReference type="SAM" id="Coils"/>
    </source>
</evidence>
<evidence type="ECO:0000313" key="3">
    <source>
        <dbReference type="EMBL" id="OQD62722.1"/>
    </source>
</evidence>
<proteinExistence type="predicted"/>
<accession>A0A1V6NDR7</accession>
<reference evidence="4" key="1">
    <citation type="journal article" date="2017" name="Nat. Microbiol.">
        <title>Global analysis of biosynthetic gene clusters reveals vast potential of secondary metabolite production in Penicillium species.</title>
        <authorList>
            <person name="Nielsen J.C."/>
            <person name="Grijseels S."/>
            <person name="Prigent S."/>
            <person name="Ji B."/>
            <person name="Dainat J."/>
            <person name="Nielsen K.F."/>
            <person name="Frisvad J.C."/>
            <person name="Workman M."/>
            <person name="Nielsen J."/>
        </authorList>
    </citation>
    <scope>NUCLEOTIDE SEQUENCE [LARGE SCALE GENOMIC DNA]</scope>
    <source>
        <strain evidence="4">IBT 4502</strain>
    </source>
</reference>
<comment type="caution">
    <text evidence="3">The sequence shown here is derived from an EMBL/GenBank/DDBJ whole genome shotgun (WGS) entry which is preliminary data.</text>
</comment>
<keyword evidence="1" id="KW-0175">Coiled coil</keyword>
<feature type="region of interest" description="Disordered" evidence="2">
    <location>
        <begin position="1"/>
        <end position="21"/>
    </location>
</feature>
<name>A0A1V6NDR7_PENPO</name>
<dbReference type="Proteomes" id="UP000191408">
    <property type="component" value="Unassembled WGS sequence"/>
</dbReference>
<sequence length="131" mass="14790">MSSSTQNPSNASQCVKPSSVNSDGLRKLLNLVNMLASSPESQTVSTMLEEIVHQHEQVHARDEELKKAQDQVLELKERNRVAIEEMFAANESEKATQKDVPDRIESLYASVNQRDKRLTEYYKEVQGLASK</sequence>
<dbReference type="AlphaFoldDB" id="A0A1V6NDR7"/>
<dbReference type="OrthoDB" id="5421041at2759"/>
<organism evidence="3 4">
    <name type="scientific">Penicillium polonicum</name>
    <dbReference type="NCBI Taxonomy" id="60169"/>
    <lineage>
        <taxon>Eukaryota</taxon>
        <taxon>Fungi</taxon>
        <taxon>Dikarya</taxon>
        <taxon>Ascomycota</taxon>
        <taxon>Pezizomycotina</taxon>
        <taxon>Eurotiomycetes</taxon>
        <taxon>Eurotiomycetidae</taxon>
        <taxon>Eurotiales</taxon>
        <taxon>Aspergillaceae</taxon>
        <taxon>Penicillium</taxon>
    </lineage>
</organism>